<protein>
    <submittedName>
        <fullName evidence="3">Uncharacterized protein</fullName>
    </submittedName>
</protein>
<gene>
    <name evidence="3" type="ORF">LV75_003750</name>
</gene>
<keyword evidence="2" id="KW-0472">Membrane</keyword>
<name>A0ABT1IFC3_9PSEU</name>
<evidence type="ECO:0000256" key="2">
    <source>
        <dbReference type="SAM" id="Phobius"/>
    </source>
</evidence>
<evidence type="ECO:0000313" key="3">
    <source>
        <dbReference type="EMBL" id="MCP2271236.1"/>
    </source>
</evidence>
<evidence type="ECO:0000313" key="4">
    <source>
        <dbReference type="Proteomes" id="UP001205185"/>
    </source>
</evidence>
<dbReference type="Proteomes" id="UP001205185">
    <property type="component" value="Unassembled WGS sequence"/>
</dbReference>
<keyword evidence="2" id="KW-0812">Transmembrane</keyword>
<dbReference type="EMBL" id="JAMTCO010000009">
    <property type="protein sequence ID" value="MCP2271236.1"/>
    <property type="molecule type" value="Genomic_DNA"/>
</dbReference>
<evidence type="ECO:0000256" key="1">
    <source>
        <dbReference type="SAM" id="MobiDB-lite"/>
    </source>
</evidence>
<organism evidence="3 4">
    <name type="scientific">Actinokineospora diospyrosa</name>
    <dbReference type="NCBI Taxonomy" id="103728"/>
    <lineage>
        <taxon>Bacteria</taxon>
        <taxon>Bacillati</taxon>
        <taxon>Actinomycetota</taxon>
        <taxon>Actinomycetes</taxon>
        <taxon>Pseudonocardiales</taxon>
        <taxon>Pseudonocardiaceae</taxon>
        <taxon>Actinokineospora</taxon>
    </lineage>
</organism>
<keyword evidence="2" id="KW-1133">Transmembrane helix</keyword>
<reference evidence="3 4" key="1">
    <citation type="submission" date="2022-06" db="EMBL/GenBank/DDBJ databases">
        <title>Genomic Encyclopedia of Archaeal and Bacterial Type Strains, Phase II (KMG-II): from individual species to whole genera.</title>
        <authorList>
            <person name="Goeker M."/>
        </authorList>
    </citation>
    <scope>NUCLEOTIDE SEQUENCE [LARGE SCALE GENOMIC DNA]</scope>
    <source>
        <strain evidence="3 4">DSM 44255</strain>
    </source>
</reference>
<feature type="transmembrane region" description="Helical" evidence="2">
    <location>
        <begin position="56"/>
        <end position="77"/>
    </location>
</feature>
<keyword evidence="4" id="KW-1185">Reference proteome</keyword>
<sequence length="228" mass="23880">MTGWVWKGPVVDDSTYVLFLVLGIALVLVDGQIIYRSGLRYLADSYGEAESARSMARLVSVLFHFSVLGVLLLISAIDIGGGSQLEAMVRRLGVVLLLLAGAHFLAIRMLTRMRDRLDAENLTKQRIDNMQHGVPTPPQGVDRGAIVGGPAAGPIDAEDVARANGNAETRLSRAPGAEPGIGTVPARADGTVPAPRGQAVPGQEVPVRPDLGSEAVARRGGAVGPDGH</sequence>
<accession>A0ABT1IFC3</accession>
<feature type="transmembrane region" description="Helical" evidence="2">
    <location>
        <begin position="89"/>
        <end position="107"/>
    </location>
</feature>
<feature type="region of interest" description="Disordered" evidence="1">
    <location>
        <begin position="168"/>
        <end position="228"/>
    </location>
</feature>
<feature type="transmembrane region" description="Helical" evidence="2">
    <location>
        <begin position="16"/>
        <end position="35"/>
    </location>
</feature>
<proteinExistence type="predicted"/>
<comment type="caution">
    <text evidence="3">The sequence shown here is derived from an EMBL/GenBank/DDBJ whole genome shotgun (WGS) entry which is preliminary data.</text>
</comment>